<dbReference type="InterPro" id="IPR003410">
    <property type="entry name" value="HYR_dom"/>
</dbReference>
<feature type="domain" description="HYR" evidence="3">
    <location>
        <begin position="926"/>
        <end position="1006"/>
    </location>
</feature>
<dbReference type="RefSeq" id="WP_146162938.1">
    <property type="nucleotide sequence ID" value="NZ_QBKG01000034.1"/>
</dbReference>
<dbReference type="AlphaFoldDB" id="A0A2T5XRG5"/>
<sequence>MKKFLTAILFLMLVTVGYAQCINVEITPIKGNCYTDNQIKVTAKDMSPFPSICLPSSGKFTVQIKGDGVNQMVRMTPNPVPTPGAPAEYTFYNIKMGKYTIIVRDEVTGAFEENEVEVESNYKLMNVTNIEALAPSCDQPNTGGIKFRIPNGGIGPFEVTVLDMSRNVIIPMQVLPRPTGSNYIEIRGDNSHPLPKGKVFILEIKDQTNIGPQCGHTLRYPSLEIPSQSKYVVACLNIKTYSRHYNKSSENCGKFNFDIRLVRPEDNQWIYYNIEDMQAFREFFKRPGTAVVRFLNSSKPAIDMSSTFYDYGYRVDSFVFEKGDEIEMTIKGPKNTIVERYKFNTELDFPTGRICNSIFTNARDNSYNRSDWRELTCGSYTLTTNKYLSAYYNIPSTQSRYAKDLNNAQNLLLYVGGWTNGYSNLKLQRKVGSTWVDETGYPTSSNTPTVPGATYRFVYKTVPPGCPSGASCEFVIDYPPFTIPPQPSHNFSLENIWKYTQIGYGVYEGTGAFRIYHHSANVYYPIKYTVMPADGTKTITYQAKIAFMDTFTRTITFPIEYSSDRTNCSYQGSAYFNLTNLPAGNYIVVASTCGQTSTRTITLPGMPPYKPQFTYVKDCDVMKITYNIGNQIHQDPGISVYLDKYQEDQWGNASWQSVKSTSGHSGTFPNLSAGKYRVRTSGYYYNAYLPSGYVPLGTNNTHSISRYDVCDPGLPTESYSSPLKSKEIDITALRKLTPIINPVVCAEGSSTGKIAVDITGEEVFFPVTYYLNRLNSATDTGTGVTIASKTYQLTDNKYYHLFENVPNGYYKVIVSHRCEDVPQNFDLNLSAAFDPFLTIDRPVPFCKGNQARVGISVSENIFDIKWYKADKDGNKLSSAPYKVGQTFWDPIYDTTYYIAEYSLRPGLGCTNNTIYTKTATVVMPPIDEPPLPRKPCPNDIVQTADPGQCSKIVRWREPEYFPTCHGAITTTRTHAPGDRFSIGTHTVTYTFTDVSGNTNSCTFFIT</sequence>
<keyword evidence="1" id="KW-0677">Repeat</keyword>
<protein>
    <submittedName>
        <fullName evidence="4">HYR domain-containing protein</fullName>
    </submittedName>
</protein>
<dbReference type="EMBL" id="QBKG01000034">
    <property type="protein sequence ID" value="PTW99462.1"/>
    <property type="molecule type" value="Genomic_DNA"/>
</dbReference>
<feature type="chain" id="PRO_5015487043" evidence="2">
    <location>
        <begin position="20"/>
        <end position="1006"/>
    </location>
</feature>
<evidence type="ECO:0000256" key="1">
    <source>
        <dbReference type="ARBA" id="ARBA00022737"/>
    </source>
</evidence>
<organism evidence="4 5">
    <name type="scientific">Capnocytophaga leadbetteri</name>
    <dbReference type="NCBI Taxonomy" id="327575"/>
    <lineage>
        <taxon>Bacteria</taxon>
        <taxon>Pseudomonadati</taxon>
        <taxon>Bacteroidota</taxon>
        <taxon>Flavobacteriia</taxon>
        <taxon>Flavobacteriales</taxon>
        <taxon>Flavobacteriaceae</taxon>
        <taxon>Capnocytophaga</taxon>
    </lineage>
</organism>
<dbReference type="PANTHER" id="PTHR46343">
    <property type="entry name" value="HYR DOMAIN-CONTAINING PROTEIN"/>
    <property type="match status" value="1"/>
</dbReference>
<reference evidence="4 5" key="1">
    <citation type="submission" date="2018-04" db="EMBL/GenBank/DDBJ databases">
        <title>Genomic Encyclopedia of Archaeal and Bacterial Type Strains, Phase II (KMG-II): from individual species to whole genera.</title>
        <authorList>
            <person name="Goeker M."/>
        </authorList>
    </citation>
    <scope>NUCLEOTIDE SEQUENCE [LARGE SCALE GENOMIC DNA]</scope>
    <source>
        <strain evidence="4 5">DSM 22902</strain>
    </source>
</reference>
<evidence type="ECO:0000313" key="5">
    <source>
        <dbReference type="Proteomes" id="UP000243985"/>
    </source>
</evidence>
<evidence type="ECO:0000313" key="4">
    <source>
        <dbReference type="EMBL" id="PTW99462.1"/>
    </source>
</evidence>
<dbReference type="Proteomes" id="UP000243985">
    <property type="component" value="Unassembled WGS sequence"/>
</dbReference>
<feature type="signal peptide" evidence="2">
    <location>
        <begin position="1"/>
        <end position="19"/>
    </location>
</feature>
<name>A0A2T5XRG5_9FLAO</name>
<dbReference type="PANTHER" id="PTHR46343:SF2">
    <property type="entry name" value="SUSHI_VON WILLEBRAND FACTOR TYPE A_EGF_PENTRAXIN DOMAIN-CONTAINING 1"/>
    <property type="match status" value="1"/>
</dbReference>
<evidence type="ECO:0000256" key="2">
    <source>
        <dbReference type="SAM" id="SignalP"/>
    </source>
</evidence>
<keyword evidence="2" id="KW-0732">Signal</keyword>
<feature type="non-terminal residue" evidence="4">
    <location>
        <position position="1006"/>
    </location>
</feature>
<gene>
    <name evidence="4" type="ORF">C8P65_1342</name>
</gene>
<accession>A0A2T5XRG5</accession>
<dbReference type="GeneID" id="84581721"/>
<dbReference type="InterPro" id="IPR043555">
    <property type="entry name" value="SRPX-like"/>
</dbReference>
<dbReference type="Pfam" id="PF02494">
    <property type="entry name" value="HYR"/>
    <property type="match status" value="1"/>
</dbReference>
<evidence type="ECO:0000259" key="3">
    <source>
        <dbReference type="PROSITE" id="PS50825"/>
    </source>
</evidence>
<dbReference type="PROSITE" id="PS50825">
    <property type="entry name" value="HYR"/>
    <property type="match status" value="1"/>
</dbReference>
<proteinExistence type="predicted"/>
<comment type="caution">
    <text evidence="4">The sequence shown here is derived from an EMBL/GenBank/DDBJ whole genome shotgun (WGS) entry which is preliminary data.</text>
</comment>